<feature type="domain" description="Protein kinase" evidence="11">
    <location>
        <begin position="10"/>
        <end position="277"/>
    </location>
</feature>
<keyword evidence="7 10" id="KW-0067">ATP-binding</keyword>
<evidence type="ECO:0000256" key="8">
    <source>
        <dbReference type="ARBA" id="ARBA00047899"/>
    </source>
</evidence>
<accession>A0A836IBQ0</accession>
<dbReference type="Pfam" id="PF00069">
    <property type="entry name" value="Pkinase"/>
    <property type="match status" value="1"/>
</dbReference>
<dbReference type="OrthoDB" id="248923at2759"/>
<dbReference type="PANTHER" id="PTHR43671:SF98">
    <property type="entry name" value="SERINE_THREONINE-PROTEIN KINASE NEK11"/>
    <property type="match status" value="1"/>
</dbReference>
<dbReference type="KEGG" id="phet:94289812"/>
<feature type="binding site" evidence="10">
    <location>
        <position position="38"/>
    </location>
    <ligand>
        <name>ATP</name>
        <dbReference type="ChEBI" id="CHEBI:30616"/>
    </ligand>
</feature>
<dbReference type="SMART" id="SM00220">
    <property type="entry name" value="S_TKc"/>
    <property type="match status" value="1"/>
</dbReference>
<dbReference type="EMBL" id="JAFJZO010000028">
    <property type="protein sequence ID" value="KAG5500640.1"/>
    <property type="molecule type" value="Genomic_DNA"/>
</dbReference>
<dbReference type="PANTHER" id="PTHR43671">
    <property type="entry name" value="SERINE/THREONINE-PROTEIN KINASE NEK"/>
    <property type="match status" value="1"/>
</dbReference>
<dbReference type="InterPro" id="IPR050660">
    <property type="entry name" value="NEK_Ser/Thr_kinase"/>
</dbReference>
<evidence type="ECO:0000259" key="11">
    <source>
        <dbReference type="PROSITE" id="PS50011"/>
    </source>
</evidence>
<organism evidence="12 13">
    <name type="scientific">Porcisia hertigi</name>
    <dbReference type="NCBI Taxonomy" id="2761500"/>
    <lineage>
        <taxon>Eukaryota</taxon>
        <taxon>Discoba</taxon>
        <taxon>Euglenozoa</taxon>
        <taxon>Kinetoplastea</taxon>
        <taxon>Metakinetoplastina</taxon>
        <taxon>Trypanosomatida</taxon>
        <taxon>Trypanosomatidae</taxon>
        <taxon>Leishmaniinae</taxon>
        <taxon>Porcisia</taxon>
    </lineage>
</organism>
<dbReference type="GO" id="GO:0005524">
    <property type="term" value="F:ATP binding"/>
    <property type="evidence" value="ECO:0007669"/>
    <property type="project" value="UniProtKB-UniRule"/>
</dbReference>
<evidence type="ECO:0000313" key="12">
    <source>
        <dbReference type="EMBL" id="KAG5500640.1"/>
    </source>
</evidence>
<evidence type="ECO:0000256" key="9">
    <source>
        <dbReference type="ARBA" id="ARBA00048679"/>
    </source>
</evidence>
<comment type="similarity">
    <text evidence="1">Belongs to the protein kinase superfamily. NEK Ser/Thr protein kinase family. NIMA subfamily.</text>
</comment>
<evidence type="ECO:0000256" key="5">
    <source>
        <dbReference type="ARBA" id="ARBA00022741"/>
    </source>
</evidence>
<evidence type="ECO:0000256" key="4">
    <source>
        <dbReference type="ARBA" id="ARBA00022679"/>
    </source>
</evidence>
<keyword evidence="6" id="KW-0418">Kinase</keyword>
<proteinExistence type="inferred from homology"/>
<dbReference type="PROSITE" id="PS00107">
    <property type="entry name" value="PROTEIN_KINASE_ATP"/>
    <property type="match status" value="1"/>
</dbReference>
<evidence type="ECO:0000256" key="3">
    <source>
        <dbReference type="ARBA" id="ARBA00022527"/>
    </source>
</evidence>
<dbReference type="PROSITE" id="PS50011">
    <property type="entry name" value="PROTEIN_KINASE_DOM"/>
    <property type="match status" value="1"/>
</dbReference>
<sequence>MLTDSACRRMRVVSFLGCGAFGDAYLVRNAGDTCSVVKRSKSVVRRSGFLEEYLGMMNLCSLNVVASRDAWIDHESRLCISMEYCDAGDLGQYLEKRYPLLEEELLSIVVQLLLGLDHIHKRNRLHRDIKPENIFLLSANESDRRWPTVKLGDFGLVKRLSHYGARVVSHVGTPLYLAPEIMEGYAYTSKADVWSMGLVVYRLMVNKLPFPASSVDAFTRQVLSGCPPHPSTLSGYSRALGDCVLTMLSRNWKRRPSAQDLLGCSVFQPTLVQHPWIRAPSHALPCMFVPRRVPPVAVYTAPSESAKILRTLEFGDQVYLSLLSPTGYSPRGLWLEVLHPFSGFIRDCEKPGSLFESYVSEKYTVGVRSPN</sequence>
<comment type="catalytic activity">
    <reaction evidence="8">
        <text>L-threonyl-[protein] + ATP = O-phospho-L-threonyl-[protein] + ADP + H(+)</text>
        <dbReference type="Rhea" id="RHEA:46608"/>
        <dbReference type="Rhea" id="RHEA-COMP:11060"/>
        <dbReference type="Rhea" id="RHEA-COMP:11605"/>
        <dbReference type="ChEBI" id="CHEBI:15378"/>
        <dbReference type="ChEBI" id="CHEBI:30013"/>
        <dbReference type="ChEBI" id="CHEBI:30616"/>
        <dbReference type="ChEBI" id="CHEBI:61977"/>
        <dbReference type="ChEBI" id="CHEBI:456216"/>
        <dbReference type="EC" id="2.7.11.1"/>
    </reaction>
</comment>
<dbReference type="InterPro" id="IPR011009">
    <property type="entry name" value="Kinase-like_dom_sf"/>
</dbReference>
<evidence type="ECO:0000256" key="6">
    <source>
        <dbReference type="ARBA" id="ARBA00022777"/>
    </source>
</evidence>
<comment type="caution">
    <text evidence="12">The sequence shown here is derived from an EMBL/GenBank/DDBJ whole genome shotgun (WGS) entry which is preliminary data.</text>
</comment>
<dbReference type="GO" id="GO:0004674">
    <property type="term" value="F:protein serine/threonine kinase activity"/>
    <property type="evidence" value="ECO:0007669"/>
    <property type="project" value="UniProtKB-KW"/>
</dbReference>
<keyword evidence="3" id="KW-0723">Serine/threonine-protein kinase</keyword>
<dbReference type="InterPro" id="IPR000719">
    <property type="entry name" value="Prot_kinase_dom"/>
</dbReference>
<keyword evidence="13" id="KW-1185">Reference proteome</keyword>
<keyword evidence="5 10" id="KW-0547">Nucleotide-binding</keyword>
<protein>
    <recommendedName>
        <fullName evidence="2">non-specific serine/threonine protein kinase</fullName>
        <ecNumber evidence="2">2.7.11.1</ecNumber>
    </recommendedName>
</protein>
<gene>
    <name evidence="12" type="ORF">JKF63_03736</name>
</gene>
<evidence type="ECO:0000256" key="1">
    <source>
        <dbReference type="ARBA" id="ARBA00010886"/>
    </source>
</evidence>
<dbReference type="Proteomes" id="UP000674318">
    <property type="component" value="Chromosome 28"/>
</dbReference>
<dbReference type="AlphaFoldDB" id="A0A836IBQ0"/>
<dbReference type="RefSeq" id="XP_067755974.1">
    <property type="nucleotide sequence ID" value="XM_067899735.1"/>
</dbReference>
<evidence type="ECO:0000313" key="13">
    <source>
        <dbReference type="Proteomes" id="UP000674318"/>
    </source>
</evidence>
<evidence type="ECO:0000256" key="10">
    <source>
        <dbReference type="PROSITE-ProRule" id="PRU10141"/>
    </source>
</evidence>
<dbReference type="SUPFAM" id="SSF56112">
    <property type="entry name" value="Protein kinase-like (PK-like)"/>
    <property type="match status" value="1"/>
</dbReference>
<evidence type="ECO:0000256" key="2">
    <source>
        <dbReference type="ARBA" id="ARBA00012513"/>
    </source>
</evidence>
<dbReference type="Gene3D" id="1.10.510.10">
    <property type="entry name" value="Transferase(Phosphotransferase) domain 1"/>
    <property type="match status" value="1"/>
</dbReference>
<keyword evidence="4" id="KW-0808">Transferase</keyword>
<evidence type="ECO:0000256" key="7">
    <source>
        <dbReference type="ARBA" id="ARBA00022840"/>
    </source>
</evidence>
<dbReference type="EC" id="2.7.11.1" evidence="2"/>
<reference evidence="12 13" key="1">
    <citation type="submission" date="2021-02" db="EMBL/GenBank/DDBJ databases">
        <title>Porcisia hertigi Genome sequencing and assembly.</title>
        <authorList>
            <person name="Almutairi H."/>
            <person name="Gatherer D."/>
        </authorList>
    </citation>
    <scope>NUCLEOTIDE SEQUENCE [LARGE SCALE GENOMIC DNA]</scope>
    <source>
        <strain evidence="12 13">C119</strain>
    </source>
</reference>
<dbReference type="GeneID" id="94289812"/>
<dbReference type="InterPro" id="IPR017441">
    <property type="entry name" value="Protein_kinase_ATP_BS"/>
</dbReference>
<comment type="catalytic activity">
    <reaction evidence="9">
        <text>L-seryl-[protein] + ATP = O-phospho-L-seryl-[protein] + ADP + H(+)</text>
        <dbReference type="Rhea" id="RHEA:17989"/>
        <dbReference type="Rhea" id="RHEA-COMP:9863"/>
        <dbReference type="Rhea" id="RHEA-COMP:11604"/>
        <dbReference type="ChEBI" id="CHEBI:15378"/>
        <dbReference type="ChEBI" id="CHEBI:29999"/>
        <dbReference type="ChEBI" id="CHEBI:30616"/>
        <dbReference type="ChEBI" id="CHEBI:83421"/>
        <dbReference type="ChEBI" id="CHEBI:456216"/>
        <dbReference type="EC" id="2.7.11.1"/>
    </reaction>
</comment>
<name>A0A836IBQ0_9TRYP</name>